<evidence type="ECO:0000259" key="3">
    <source>
        <dbReference type="Pfam" id="PF18421"/>
    </source>
</evidence>
<comment type="caution">
    <text evidence="4">The sequence shown here is derived from an EMBL/GenBank/DDBJ whole genome shotgun (WGS) entry which is preliminary data.</text>
</comment>
<feature type="domain" description="Peptidase family M23 N-terminal" evidence="3">
    <location>
        <begin position="37"/>
        <end position="110"/>
    </location>
</feature>
<dbReference type="Proteomes" id="UP000021816">
    <property type="component" value="Unassembled WGS sequence"/>
</dbReference>
<dbReference type="InterPro" id="IPR011055">
    <property type="entry name" value="Dup_hybrid_motif"/>
</dbReference>
<name>A0A011PLQ8_9PROT</name>
<feature type="chain" id="PRO_5001462922" evidence="1">
    <location>
        <begin position="31"/>
        <end position="289"/>
    </location>
</feature>
<feature type="domain" description="M23ase beta-sheet core" evidence="2">
    <location>
        <begin position="184"/>
        <end position="278"/>
    </location>
</feature>
<feature type="signal peptide" evidence="1">
    <location>
        <begin position="1"/>
        <end position="30"/>
    </location>
</feature>
<dbReference type="PANTHER" id="PTHR21666:SF285">
    <property type="entry name" value="M23 FAMILY METALLOPEPTIDASE"/>
    <property type="match status" value="1"/>
</dbReference>
<dbReference type="InterPro" id="IPR016047">
    <property type="entry name" value="M23ase_b-sheet_dom"/>
</dbReference>
<organism evidence="4 5">
    <name type="scientific">Candidatus Accumulibacter appositus</name>
    <dbReference type="NCBI Taxonomy" id="1454003"/>
    <lineage>
        <taxon>Bacteria</taxon>
        <taxon>Pseudomonadati</taxon>
        <taxon>Pseudomonadota</taxon>
        <taxon>Betaproteobacteria</taxon>
        <taxon>Candidatus Accumulibacter</taxon>
    </lineage>
</organism>
<accession>A0A011PLQ8</accession>
<evidence type="ECO:0000313" key="4">
    <source>
        <dbReference type="EMBL" id="EXI77932.1"/>
    </source>
</evidence>
<proteinExistence type="predicted"/>
<sequence>MMASMVSRITSASSCMALLVGLFSGTSAQAALPTAASVPGGVALVVVGPISDNSARPQAWFGEQHVLVAADGAQWVAVVGLDLATAPGNYELLVDIAGDWQLLPFTVANKDYPAQRITMKDGSKVELSASDLTRVEGELATIQRLKRHWRNADDTDLDFVLPAQGRRSGRFGVRRFFNGEPRSPHAGFDIAVARGATVKANAQGHVLAVDDYFFNGKTVFVDHGNGLISMYCHLDSTAVQTGDAVSKGQRIGGVGMTGRATGPHLHWSVILNGAMVDPELFVAGSGKNR</sequence>
<dbReference type="PANTHER" id="PTHR21666">
    <property type="entry name" value="PEPTIDASE-RELATED"/>
    <property type="match status" value="1"/>
</dbReference>
<gene>
    <name evidence="4" type="primary">envC_2</name>
    <name evidence="4" type="ORF">AW10_03419</name>
</gene>
<dbReference type="SUPFAM" id="SSF51261">
    <property type="entry name" value="Duplicated hybrid motif"/>
    <property type="match status" value="1"/>
</dbReference>
<dbReference type="CDD" id="cd12797">
    <property type="entry name" value="M23_peptidase"/>
    <property type="match status" value="1"/>
</dbReference>
<evidence type="ECO:0000313" key="5">
    <source>
        <dbReference type="Proteomes" id="UP000021816"/>
    </source>
</evidence>
<dbReference type="PATRIC" id="fig|1454003.3.peg.3471"/>
<protein>
    <submittedName>
        <fullName evidence="4">Septal ring factor</fullName>
    </submittedName>
</protein>
<dbReference type="InterPro" id="IPR050570">
    <property type="entry name" value="Cell_wall_metabolism_enzyme"/>
</dbReference>
<dbReference type="STRING" id="1454003.AW10_03419"/>
<evidence type="ECO:0000259" key="2">
    <source>
        <dbReference type="Pfam" id="PF01551"/>
    </source>
</evidence>
<dbReference type="Gene3D" id="2.60.40.1590">
    <property type="entry name" value="Peptidoglycan hydrolase domains"/>
    <property type="match status" value="1"/>
</dbReference>
<dbReference type="Pfam" id="PF18421">
    <property type="entry name" value="Peptidase_M23_N"/>
    <property type="match status" value="1"/>
</dbReference>
<dbReference type="Gene3D" id="2.70.70.10">
    <property type="entry name" value="Glucose Permease (Domain IIA)"/>
    <property type="match status" value="1"/>
</dbReference>
<dbReference type="GO" id="GO:0004222">
    <property type="term" value="F:metalloendopeptidase activity"/>
    <property type="evidence" value="ECO:0007669"/>
    <property type="project" value="TreeGrafter"/>
</dbReference>
<reference evidence="4 5" key="1">
    <citation type="submission" date="2014-02" db="EMBL/GenBank/DDBJ databases">
        <title>Expanding our view of genomic diversity in Candidatus Accumulibacter clades.</title>
        <authorList>
            <person name="Skennerton C.T."/>
            <person name="Barr J.J."/>
            <person name="Slater F.R."/>
            <person name="Bond P.L."/>
            <person name="Tyson G.W."/>
        </authorList>
    </citation>
    <scope>NUCLEOTIDE SEQUENCE [LARGE SCALE GENOMIC DNA]</scope>
    <source>
        <strain evidence="5">BA-92</strain>
    </source>
</reference>
<dbReference type="InterPro" id="IPR040487">
    <property type="entry name" value="Peptidase_M23_N"/>
</dbReference>
<keyword evidence="1" id="KW-0732">Signal</keyword>
<evidence type="ECO:0000256" key="1">
    <source>
        <dbReference type="SAM" id="SignalP"/>
    </source>
</evidence>
<dbReference type="AlphaFoldDB" id="A0A011PLQ8"/>
<dbReference type="EMBL" id="JEMX01000087">
    <property type="protein sequence ID" value="EXI77932.1"/>
    <property type="molecule type" value="Genomic_DNA"/>
</dbReference>
<dbReference type="Pfam" id="PF01551">
    <property type="entry name" value="Peptidase_M23"/>
    <property type="match status" value="1"/>
</dbReference>